<gene>
    <name evidence="1" type="ORF">CPT_Merlin14</name>
</gene>
<evidence type="ECO:0008006" key="3">
    <source>
        <dbReference type="Google" id="ProtNLM"/>
    </source>
</evidence>
<name>A0A0K1LND5_9CAUD</name>
<evidence type="ECO:0000313" key="1">
    <source>
        <dbReference type="EMBL" id="AKU43660.1"/>
    </source>
</evidence>
<dbReference type="KEGG" id="vg:26647928"/>
<dbReference type="GeneID" id="26647928"/>
<dbReference type="Proteomes" id="UP000204280">
    <property type="component" value="Segment"/>
</dbReference>
<dbReference type="GO" id="GO:0003735">
    <property type="term" value="F:structural constituent of ribosome"/>
    <property type="evidence" value="ECO:0007669"/>
    <property type="project" value="InterPro"/>
</dbReference>
<proteinExistence type="predicted"/>
<dbReference type="EMBL" id="KT001915">
    <property type="protein sequence ID" value="AKU43660.1"/>
    <property type="molecule type" value="Genomic_DNA"/>
</dbReference>
<evidence type="ECO:0000313" key="2">
    <source>
        <dbReference type="Proteomes" id="UP000204280"/>
    </source>
</evidence>
<organism evidence="1 2">
    <name type="scientific">Citrobacter phage Merlin</name>
    <dbReference type="NCBI Taxonomy" id="1675602"/>
    <lineage>
        <taxon>Viruses</taxon>
        <taxon>Duplodnaviria</taxon>
        <taxon>Heunggongvirae</taxon>
        <taxon>Uroviricota</taxon>
        <taxon>Caudoviricetes</taxon>
        <taxon>Pantevenvirales</taxon>
        <taxon>Straboviridae</taxon>
        <taxon>Tevenvirinae</taxon>
        <taxon>Moonvirus</taxon>
        <taxon>Moonvirus merlin</taxon>
    </lineage>
</organism>
<protein>
    <recommendedName>
        <fullName evidence="3">KOW domain-containing protein</fullName>
    </recommendedName>
</protein>
<accession>A0A0K1LND5</accession>
<dbReference type="OrthoDB" id="26677at10239"/>
<reference evidence="1 2" key="1">
    <citation type="journal article" date="2015" name="Genome Announc.">
        <title>Complete Genome Sequence of Citrobacter freundii Myophage Merlin.</title>
        <authorList>
            <person name="LeSage K.C."/>
            <person name="Hargrove E.C."/>
            <person name="Cahill J.L."/>
            <person name="Rasche E.S."/>
            <person name="Kuty Everett G.F."/>
        </authorList>
    </citation>
    <scope>NUCLEOTIDE SEQUENCE [LARGE SCALE GENOMIC DNA]</scope>
</reference>
<sequence>MFKKNDKVKVISGKNAGVVGVVLGHSVRDGYRIRSNKDKVIYAKPYYVVEDPMAERTEIREGDVVIVMEPFAAHYSTVSKSPYECLCKNKNAMVSLIYTDEEYGEVANIVYQGQYAIIPLSALRRNPTRIAGKHITV</sequence>
<dbReference type="PROSITE" id="PS01108">
    <property type="entry name" value="RIBOSOMAL_L24"/>
    <property type="match status" value="1"/>
</dbReference>
<keyword evidence="2" id="KW-1185">Reference proteome</keyword>
<dbReference type="InterPro" id="IPR005825">
    <property type="entry name" value="Ribosomal_uL24_CS"/>
</dbReference>
<dbReference type="RefSeq" id="YP_009203728.1">
    <property type="nucleotide sequence ID" value="NC_028857.1"/>
</dbReference>